<dbReference type="Gene3D" id="6.10.140.2220">
    <property type="match status" value="1"/>
</dbReference>
<evidence type="ECO:0000259" key="5">
    <source>
        <dbReference type="PROSITE" id="PS50865"/>
    </source>
</evidence>
<dbReference type="HOGENOM" id="CLU_452099_0_0_1"/>
<evidence type="ECO:0000256" key="4">
    <source>
        <dbReference type="PROSITE-ProRule" id="PRU00134"/>
    </source>
</evidence>
<evidence type="ECO:0000313" key="6">
    <source>
        <dbReference type="EMBL" id="EFI91474.1"/>
    </source>
</evidence>
<accession>D8QL83</accession>
<dbReference type="SUPFAM" id="SSF144232">
    <property type="entry name" value="HIT/MYND zinc finger-like"/>
    <property type="match status" value="1"/>
</dbReference>
<dbReference type="PROSITE" id="PS50865">
    <property type="entry name" value="ZF_MYND_2"/>
    <property type="match status" value="1"/>
</dbReference>
<dbReference type="PROSITE" id="PS01360">
    <property type="entry name" value="ZF_MYND_1"/>
    <property type="match status" value="1"/>
</dbReference>
<name>D8QL83_SCHCM</name>
<dbReference type="VEuPathDB" id="FungiDB:SCHCODRAFT_02644194"/>
<dbReference type="GO" id="GO:0008270">
    <property type="term" value="F:zinc ion binding"/>
    <property type="evidence" value="ECO:0007669"/>
    <property type="project" value="UniProtKB-KW"/>
</dbReference>
<dbReference type="KEGG" id="scm:SCHCO_02644194"/>
<dbReference type="RefSeq" id="XP_003026377.1">
    <property type="nucleotide sequence ID" value="XM_003026331.1"/>
</dbReference>
<feature type="domain" description="MYND-type" evidence="5">
    <location>
        <begin position="429"/>
        <end position="475"/>
    </location>
</feature>
<dbReference type="InParanoid" id="D8QL83"/>
<evidence type="ECO:0000256" key="1">
    <source>
        <dbReference type="ARBA" id="ARBA00022723"/>
    </source>
</evidence>
<reference evidence="6 7" key="1">
    <citation type="journal article" date="2010" name="Nat. Biotechnol.">
        <title>Genome sequence of the model mushroom Schizophyllum commune.</title>
        <authorList>
            <person name="Ohm R.A."/>
            <person name="de Jong J.F."/>
            <person name="Lugones L.G."/>
            <person name="Aerts A."/>
            <person name="Kothe E."/>
            <person name="Stajich J.E."/>
            <person name="de Vries R.P."/>
            <person name="Record E."/>
            <person name="Levasseur A."/>
            <person name="Baker S.E."/>
            <person name="Bartholomew K.A."/>
            <person name="Coutinho P.M."/>
            <person name="Erdmann S."/>
            <person name="Fowler T.J."/>
            <person name="Gathman A.C."/>
            <person name="Lombard V."/>
            <person name="Henrissat B."/>
            <person name="Knabe N."/>
            <person name="Kuees U."/>
            <person name="Lilly W.W."/>
            <person name="Lindquist E."/>
            <person name="Lucas S."/>
            <person name="Magnuson J.K."/>
            <person name="Piumi F."/>
            <person name="Raudaskoski M."/>
            <person name="Salamov A."/>
            <person name="Schmutz J."/>
            <person name="Schwarze F.W.M.R."/>
            <person name="vanKuyk P.A."/>
            <person name="Horton J.S."/>
            <person name="Grigoriev I.V."/>
            <person name="Woesten H.A.B."/>
        </authorList>
    </citation>
    <scope>NUCLEOTIDE SEQUENCE [LARGE SCALE GENOMIC DNA]</scope>
    <source>
        <strain evidence="7">H4-8 / FGSC 9210</strain>
    </source>
</reference>
<keyword evidence="1" id="KW-0479">Metal-binding</keyword>
<dbReference type="GeneID" id="9593017"/>
<keyword evidence="3" id="KW-0862">Zinc</keyword>
<evidence type="ECO:0000313" key="7">
    <source>
        <dbReference type="Proteomes" id="UP000007431"/>
    </source>
</evidence>
<sequence length="632" mass="72400">MLPFWINAALDELGALIKETHGLVDGSPDWHANPRVAANVRQIVRILRDRNPLGHIFKEQPPPPDDYVAFVKRYGGDYSPIRTIYNGMFCASFLFRLAQKLDRPELCPFDATLLQRIFLWIDSLLPVNHEPQLRALSSSTQSWLLVKFTMTALTYIQTFTHIISANLVHQVLRAEDEQVTSMLVNMWLNWSRVHNVARAMQNMEERAVIQRYLILLPGHYVSPYSDGAIRNKVVQEILRTVRDRPRRFFRLYGMHLRLMLTYSDMRDSHVPMEYVVQALLAFMRVPELGGQCRMPKTLIVELIACIRCYVRSHATPSIWPHAVYCLLECCLDSRRSLEQAVEAGLFHCLVQARPAADCRTRPQVSRLLHVIAQAARSPRVILAFRSALTEDEDKDTLPRYTDAETRILCAFEFEYDVLQELKAIRELTATCCNAECPHDGGNHKALRACICGEALYCSKACQRAHWTIGQHKYNCPTRLDPEQHGSLRVKNVYRLVAEARANLLTPYAQISCRSDPSSSHVSSHIILDLRRRAPGEPEMKVFQLNEELLEYPPATLVDVGFDDNGNDRVRRIKFVREEYAGHVRVPFRLITEGFADTGVMGGQSNELPTRLPFLSKRERLFGRDADKSCDFN</sequence>
<dbReference type="OrthoDB" id="3040823at2759"/>
<proteinExistence type="predicted"/>
<evidence type="ECO:0000256" key="3">
    <source>
        <dbReference type="ARBA" id="ARBA00022833"/>
    </source>
</evidence>
<dbReference type="Proteomes" id="UP000007431">
    <property type="component" value="Unassembled WGS sequence"/>
</dbReference>
<keyword evidence="2 4" id="KW-0863">Zinc-finger</keyword>
<dbReference type="InterPro" id="IPR002893">
    <property type="entry name" value="Znf_MYND"/>
</dbReference>
<dbReference type="AlphaFoldDB" id="D8QL83"/>
<evidence type="ECO:0000256" key="2">
    <source>
        <dbReference type="ARBA" id="ARBA00022771"/>
    </source>
</evidence>
<feature type="non-terminal residue" evidence="6">
    <location>
        <position position="632"/>
    </location>
</feature>
<organism evidence="7">
    <name type="scientific">Schizophyllum commune (strain H4-8 / FGSC 9210)</name>
    <name type="common">Split gill fungus</name>
    <dbReference type="NCBI Taxonomy" id="578458"/>
    <lineage>
        <taxon>Eukaryota</taxon>
        <taxon>Fungi</taxon>
        <taxon>Dikarya</taxon>
        <taxon>Basidiomycota</taxon>
        <taxon>Agaricomycotina</taxon>
        <taxon>Agaricomycetes</taxon>
        <taxon>Agaricomycetidae</taxon>
        <taxon>Agaricales</taxon>
        <taxon>Schizophyllaceae</taxon>
        <taxon>Schizophyllum</taxon>
    </lineage>
</organism>
<protein>
    <recommendedName>
        <fullName evidence="5">MYND-type domain-containing protein</fullName>
    </recommendedName>
</protein>
<keyword evidence="7" id="KW-1185">Reference proteome</keyword>
<gene>
    <name evidence="6" type="ORF">SCHCODRAFT_114601</name>
</gene>
<dbReference type="EMBL" id="GL377317">
    <property type="protein sequence ID" value="EFI91474.1"/>
    <property type="molecule type" value="Genomic_DNA"/>
</dbReference>